<reference evidence="1 2" key="1">
    <citation type="submission" date="2022-08" db="EMBL/GenBank/DDBJ databases">
        <title>Aerococcaceae sp. nov isolated from spoiled eye mask.</title>
        <authorList>
            <person name="Zhou G."/>
            <person name="Xie X.-B."/>
            <person name="Shi Q.-S."/>
            <person name="Wang Y.-S."/>
            <person name="Wen X."/>
            <person name="Peng H."/>
            <person name="Yang X.-J."/>
            <person name="Tao H.-B."/>
            <person name="Huang X.-M."/>
        </authorList>
    </citation>
    <scope>NUCLEOTIDE SEQUENCE [LARGE SCALE GENOMIC DNA]</scope>
    <source>
        <strain evidence="2">DM20194951</strain>
    </source>
</reference>
<accession>A0ABY5P705</accession>
<dbReference type="Gene3D" id="3.40.50.150">
    <property type="entry name" value="Vaccinia Virus protein VP39"/>
    <property type="match status" value="1"/>
</dbReference>
<sequence length="244" mass="27713">MKAEQLSPRLEQVAQYIQTFGQQPIRLADIGSDHAYLPVHLVLKQQIDFAIAGEVVEGPFQSAQREVQAHSLEATIDVRKGDGLEVVYPQDAINTFSICGMGGNLIRDILKQGLDKIQMNAILVLQPNTSEQNLRSFLNKYHFDILAETVLIDQGRLYEVMVSQKVEETPLLTEEELMFGPFNLRQQTPEFSTKWQRERHNIQRILASVKQSKHVDGQKQAELEHKINLIKEVLADDNSIKANN</sequence>
<dbReference type="PANTHER" id="PTHR38451">
    <property type="entry name" value="TRNA (ADENINE(22)-N(1))-METHYLTRANSFERASE"/>
    <property type="match status" value="1"/>
</dbReference>
<dbReference type="InterPro" id="IPR029063">
    <property type="entry name" value="SAM-dependent_MTases_sf"/>
</dbReference>
<evidence type="ECO:0000313" key="1">
    <source>
        <dbReference type="EMBL" id="UUX34522.1"/>
    </source>
</evidence>
<dbReference type="Pfam" id="PF04816">
    <property type="entry name" value="TrmK"/>
    <property type="match status" value="1"/>
</dbReference>
<keyword evidence="2" id="KW-1185">Reference proteome</keyword>
<evidence type="ECO:0000313" key="2">
    <source>
        <dbReference type="Proteomes" id="UP001315967"/>
    </source>
</evidence>
<dbReference type="RefSeq" id="WP_313794023.1">
    <property type="nucleotide sequence ID" value="NZ_CP102453.1"/>
</dbReference>
<organism evidence="1 2">
    <name type="scientific">Fundicoccus culcitae</name>
    <dbReference type="NCBI Taxonomy" id="2969821"/>
    <lineage>
        <taxon>Bacteria</taxon>
        <taxon>Bacillati</taxon>
        <taxon>Bacillota</taxon>
        <taxon>Bacilli</taxon>
        <taxon>Lactobacillales</taxon>
        <taxon>Aerococcaceae</taxon>
        <taxon>Fundicoccus</taxon>
    </lineage>
</organism>
<name>A0ABY5P705_9LACT</name>
<dbReference type="Proteomes" id="UP001315967">
    <property type="component" value="Chromosome"/>
</dbReference>
<protein>
    <submittedName>
        <fullName evidence="1">tRNA (Adenine(22)-N(1))-methyltransferase TrmK</fullName>
    </submittedName>
</protein>
<gene>
    <name evidence="1" type="ORF">NRE15_02405</name>
</gene>
<dbReference type="Gene3D" id="1.10.287.1890">
    <property type="match status" value="1"/>
</dbReference>
<proteinExistence type="predicted"/>
<dbReference type="InterPro" id="IPR006901">
    <property type="entry name" value="TrmK"/>
</dbReference>
<dbReference type="PIRSF" id="PIRSF018637">
    <property type="entry name" value="TrmK"/>
    <property type="match status" value="1"/>
</dbReference>
<dbReference type="EMBL" id="CP102453">
    <property type="protein sequence ID" value="UUX34522.1"/>
    <property type="molecule type" value="Genomic_DNA"/>
</dbReference>
<dbReference type="PANTHER" id="PTHR38451:SF1">
    <property type="entry name" value="TRNA (ADENINE(22)-N(1))-METHYLTRANSFERASE"/>
    <property type="match status" value="1"/>
</dbReference>